<name>A0A9D4TQ48_CHLVU</name>
<reference evidence="9" key="1">
    <citation type="journal article" date="2019" name="Plant J.">
        <title>Chlorella vulgaris genome assembly and annotation reveals the molecular basis for metabolic acclimation to high light conditions.</title>
        <authorList>
            <person name="Cecchin M."/>
            <person name="Marcolungo L."/>
            <person name="Rossato M."/>
            <person name="Girolomoni L."/>
            <person name="Cosentino E."/>
            <person name="Cuine S."/>
            <person name="Li-Beisson Y."/>
            <person name="Delledonne M."/>
            <person name="Ballottari M."/>
        </authorList>
    </citation>
    <scope>NUCLEOTIDE SEQUENCE</scope>
    <source>
        <strain evidence="9">211/11P</strain>
    </source>
</reference>
<dbReference type="AlphaFoldDB" id="A0A9D4TQ48"/>
<reference evidence="9" key="2">
    <citation type="submission" date="2020-11" db="EMBL/GenBank/DDBJ databases">
        <authorList>
            <person name="Cecchin M."/>
            <person name="Marcolungo L."/>
            <person name="Rossato M."/>
            <person name="Girolomoni L."/>
            <person name="Cosentino E."/>
            <person name="Cuine S."/>
            <person name="Li-Beisson Y."/>
            <person name="Delledonne M."/>
            <person name="Ballottari M."/>
        </authorList>
    </citation>
    <scope>NUCLEOTIDE SEQUENCE</scope>
    <source>
        <strain evidence="9">211/11P</strain>
        <tissue evidence="9">Whole cell</tissue>
    </source>
</reference>
<dbReference type="Gene3D" id="1.10.287.70">
    <property type="match status" value="1"/>
</dbReference>
<dbReference type="InterPro" id="IPR024862">
    <property type="entry name" value="TRPV"/>
</dbReference>
<keyword evidence="10" id="KW-1185">Reference proteome</keyword>
<evidence type="ECO:0000256" key="5">
    <source>
        <dbReference type="ARBA" id="ARBA00023136"/>
    </source>
</evidence>
<dbReference type="Pfam" id="PF00520">
    <property type="entry name" value="Ion_trans"/>
    <property type="match status" value="1"/>
</dbReference>
<keyword evidence="5 7" id="KW-0472">Membrane</keyword>
<evidence type="ECO:0000256" key="3">
    <source>
        <dbReference type="ARBA" id="ARBA00022737"/>
    </source>
</evidence>
<dbReference type="GO" id="GO:0005886">
    <property type="term" value="C:plasma membrane"/>
    <property type="evidence" value="ECO:0007669"/>
    <property type="project" value="TreeGrafter"/>
</dbReference>
<feature type="transmembrane region" description="Helical" evidence="7">
    <location>
        <begin position="272"/>
        <end position="295"/>
    </location>
</feature>
<dbReference type="Proteomes" id="UP001055712">
    <property type="component" value="Unassembled WGS sequence"/>
</dbReference>
<keyword evidence="3" id="KW-0677">Repeat</keyword>
<dbReference type="EMBL" id="SIDB01000006">
    <property type="protein sequence ID" value="KAI3431652.1"/>
    <property type="molecule type" value="Genomic_DNA"/>
</dbReference>
<dbReference type="GO" id="GO:0098703">
    <property type="term" value="P:calcium ion import across plasma membrane"/>
    <property type="evidence" value="ECO:0007669"/>
    <property type="project" value="TreeGrafter"/>
</dbReference>
<evidence type="ECO:0000256" key="2">
    <source>
        <dbReference type="ARBA" id="ARBA00022692"/>
    </source>
</evidence>
<comment type="caution">
    <text evidence="9">The sequence shown here is derived from an EMBL/GenBank/DDBJ whole genome shotgun (WGS) entry which is preliminary data.</text>
</comment>
<dbReference type="GO" id="GO:0005216">
    <property type="term" value="F:monoatomic ion channel activity"/>
    <property type="evidence" value="ECO:0007669"/>
    <property type="project" value="InterPro"/>
</dbReference>
<feature type="transmembrane region" description="Helical" evidence="7">
    <location>
        <begin position="315"/>
        <end position="335"/>
    </location>
</feature>
<proteinExistence type="predicted"/>
<protein>
    <recommendedName>
        <fullName evidence="8">Ion transport domain-containing protein</fullName>
    </recommendedName>
</protein>
<evidence type="ECO:0000256" key="7">
    <source>
        <dbReference type="SAM" id="Phobius"/>
    </source>
</evidence>
<keyword evidence="4 7" id="KW-1133">Transmembrane helix</keyword>
<accession>A0A9D4TQ48</accession>
<dbReference type="PANTHER" id="PTHR10582">
    <property type="entry name" value="TRANSIENT RECEPTOR POTENTIAL ION CHANNEL PROTEIN"/>
    <property type="match status" value="1"/>
</dbReference>
<feature type="compositionally biased region" description="Polar residues" evidence="6">
    <location>
        <begin position="483"/>
        <end position="494"/>
    </location>
</feature>
<evidence type="ECO:0000259" key="8">
    <source>
        <dbReference type="Pfam" id="PF00520"/>
    </source>
</evidence>
<feature type="transmembrane region" description="Helical" evidence="7">
    <location>
        <begin position="377"/>
        <end position="398"/>
    </location>
</feature>
<feature type="domain" description="Ion transport" evidence="8">
    <location>
        <begin position="170"/>
        <end position="412"/>
    </location>
</feature>
<evidence type="ECO:0000313" key="9">
    <source>
        <dbReference type="EMBL" id="KAI3431652.1"/>
    </source>
</evidence>
<dbReference type="OrthoDB" id="533508at2759"/>
<evidence type="ECO:0000256" key="4">
    <source>
        <dbReference type="ARBA" id="ARBA00022989"/>
    </source>
</evidence>
<sequence length="531" mass="59367">MSDRQPLLGYPDEDRVWDRVESGPADLEHTIGVEEVFDQHPSDVLRLLQSHGVRKVAEFSVQDKLILGKIGDDSIVTMGADRPDIDYEAAWRRELGEPSTKPAGWTASIPVCAYVVTVRDAVAADKKGLLQPLLKRWQAGGMSFAAFALPPVQAVIDWKWSRFCRHLLLWELGFFMLWLASFFCFTIFFQDEDTHLSLRELLATSRGRITVACDAVALLAMTPFVIIEVSTMVAYGLLGWATVWNVLDACTYIVQIAVVMMHVGRLNINSDWLSILAATQCVLLLFRLQYFSRVFPATRFSFLDSLKEVLHDVKMYLLFLVLVMLGFATSFHVLYRRDQEKHDEFSNMGKSFVTMVTWVAGNAELTPLYKDAHNPMAASILGILYVFILATVLTNLLISIMTTSLEKVTKDEGLRMLLSKAQAIDELEATIPPFVERFFPNLYPPFLHVLRTDPDKLDSVKLDKLWANSGEDESEELLEGGKTPQTSSGQQQADVSGLAAKVDALSADVAEIKALLQRLAAQGPEISVAEQ</sequence>
<comment type="subcellular location">
    <subcellularLocation>
        <location evidence="1">Membrane</location>
        <topology evidence="1">Multi-pass membrane protein</topology>
    </subcellularLocation>
</comment>
<organism evidence="9 10">
    <name type="scientific">Chlorella vulgaris</name>
    <name type="common">Green alga</name>
    <dbReference type="NCBI Taxonomy" id="3077"/>
    <lineage>
        <taxon>Eukaryota</taxon>
        <taxon>Viridiplantae</taxon>
        <taxon>Chlorophyta</taxon>
        <taxon>core chlorophytes</taxon>
        <taxon>Trebouxiophyceae</taxon>
        <taxon>Chlorellales</taxon>
        <taxon>Chlorellaceae</taxon>
        <taxon>Chlorella clade</taxon>
        <taxon>Chlorella</taxon>
    </lineage>
</organism>
<feature type="transmembrane region" description="Helical" evidence="7">
    <location>
        <begin position="168"/>
        <end position="189"/>
    </location>
</feature>
<evidence type="ECO:0000256" key="1">
    <source>
        <dbReference type="ARBA" id="ARBA00004141"/>
    </source>
</evidence>
<feature type="transmembrane region" description="Helical" evidence="7">
    <location>
        <begin position="233"/>
        <end position="260"/>
    </location>
</feature>
<feature type="region of interest" description="Disordered" evidence="6">
    <location>
        <begin position="471"/>
        <end position="494"/>
    </location>
</feature>
<gene>
    <name evidence="9" type="ORF">D9Q98_004699</name>
</gene>
<evidence type="ECO:0000313" key="10">
    <source>
        <dbReference type="Proteomes" id="UP001055712"/>
    </source>
</evidence>
<dbReference type="InterPro" id="IPR005821">
    <property type="entry name" value="Ion_trans_dom"/>
</dbReference>
<dbReference type="PANTHER" id="PTHR10582:SF2">
    <property type="entry name" value="INACTIVE"/>
    <property type="match status" value="1"/>
</dbReference>
<keyword evidence="2 7" id="KW-0812">Transmembrane</keyword>
<evidence type="ECO:0000256" key="6">
    <source>
        <dbReference type="SAM" id="MobiDB-lite"/>
    </source>
</evidence>